<dbReference type="Proteomes" id="UP001221898">
    <property type="component" value="Unassembled WGS sequence"/>
</dbReference>
<accession>A0AAD7RQE8</accession>
<comment type="caution">
    <text evidence="2">The sequence shown here is derived from an EMBL/GenBank/DDBJ whole genome shotgun (WGS) entry which is preliminary data.</text>
</comment>
<organism evidence="2 3">
    <name type="scientific">Aldrovandia affinis</name>
    <dbReference type="NCBI Taxonomy" id="143900"/>
    <lineage>
        <taxon>Eukaryota</taxon>
        <taxon>Metazoa</taxon>
        <taxon>Chordata</taxon>
        <taxon>Craniata</taxon>
        <taxon>Vertebrata</taxon>
        <taxon>Euteleostomi</taxon>
        <taxon>Actinopterygii</taxon>
        <taxon>Neopterygii</taxon>
        <taxon>Teleostei</taxon>
        <taxon>Notacanthiformes</taxon>
        <taxon>Halosauridae</taxon>
        <taxon>Aldrovandia</taxon>
    </lineage>
</organism>
<sequence length="89" mass="9652">MPAGFCTADRRPSVCLSVPRNRPACQVLAFESKAPGHSRWMLLPLPAAQVELCVSERTEAREQIPGEELAEDPAPSHLSPSRTPDPPPP</sequence>
<evidence type="ECO:0000313" key="2">
    <source>
        <dbReference type="EMBL" id="KAJ8388330.1"/>
    </source>
</evidence>
<feature type="region of interest" description="Disordered" evidence="1">
    <location>
        <begin position="58"/>
        <end position="89"/>
    </location>
</feature>
<keyword evidence="3" id="KW-1185">Reference proteome</keyword>
<gene>
    <name evidence="2" type="ORF">AAFF_G00134840</name>
</gene>
<dbReference type="EMBL" id="JAINUG010000196">
    <property type="protein sequence ID" value="KAJ8388330.1"/>
    <property type="molecule type" value="Genomic_DNA"/>
</dbReference>
<dbReference type="AlphaFoldDB" id="A0AAD7RQE8"/>
<protein>
    <submittedName>
        <fullName evidence="2">Uncharacterized protein</fullName>
    </submittedName>
</protein>
<proteinExistence type="predicted"/>
<name>A0AAD7RQE8_9TELE</name>
<reference evidence="2" key="1">
    <citation type="journal article" date="2023" name="Science">
        <title>Genome structures resolve the early diversification of teleost fishes.</title>
        <authorList>
            <person name="Parey E."/>
            <person name="Louis A."/>
            <person name="Montfort J."/>
            <person name="Bouchez O."/>
            <person name="Roques C."/>
            <person name="Iampietro C."/>
            <person name="Lluch J."/>
            <person name="Castinel A."/>
            <person name="Donnadieu C."/>
            <person name="Desvignes T."/>
            <person name="Floi Bucao C."/>
            <person name="Jouanno E."/>
            <person name="Wen M."/>
            <person name="Mejri S."/>
            <person name="Dirks R."/>
            <person name="Jansen H."/>
            <person name="Henkel C."/>
            <person name="Chen W.J."/>
            <person name="Zahm M."/>
            <person name="Cabau C."/>
            <person name="Klopp C."/>
            <person name="Thompson A.W."/>
            <person name="Robinson-Rechavi M."/>
            <person name="Braasch I."/>
            <person name="Lecointre G."/>
            <person name="Bobe J."/>
            <person name="Postlethwait J.H."/>
            <person name="Berthelot C."/>
            <person name="Roest Crollius H."/>
            <person name="Guiguen Y."/>
        </authorList>
    </citation>
    <scope>NUCLEOTIDE SEQUENCE</scope>
    <source>
        <strain evidence="2">NC1722</strain>
    </source>
</reference>
<evidence type="ECO:0000256" key="1">
    <source>
        <dbReference type="SAM" id="MobiDB-lite"/>
    </source>
</evidence>
<evidence type="ECO:0000313" key="3">
    <source>
        <dbReference type="Proteomes" id="UP001221898"/>
    </source>
</evidence>